<evidence type="ECO:0000256" key="4">
    <source>
        <dbReference type="ARBA" id="ARBA00023159"/>
    </source>
</evidence>
<dbReference type="SUPFAM" id="SSF53850">
    <property type="entry name" value="Periplasmic binding protein-like II"/>
    <property type="match status" value="1"/>
</dbReference>
<dbReference type="PROSITE" id="PS50931">
    <property type="entry name" value="HTH_LYSR"/>
    <property type="match status" value="1"/>
</dbReference>
<reference evidence="6 7" key="1">
    <citation type="submission" date="2020-03" db="EMBL/GenBank/DDBJ databases">
        <title>Isolation of cellulose-producing strains, genome characterization and application of the synthesized cellulose films as an economical and sustainable material for piezoelectric sensor construction.</title>
        <authorList>
            <person name="Mangayil R.K."/>
        </authorList>
    </citation>
    <scope>NUCLEOTIDE SEQUENCE [LARGE SCALE GENOMIC DNA]</scope>
    <source>
        <strain evidence="6 7">ENS 9a1a</strain>
    </source>
</reference>
<dbReference type="GeneID" id="85023431"/>
<dbReference type="KEGG" id="kre:GWK63_14760"/>
<dbReference type="GO" id="GO:0003700">
    <property type="term" value="F:DNA-binding transcription factor activity"/>
    <property type="evidence" value="ECO:0007669"/>
    <property type="project" value="InterPro"/>
</dbReference>
<sequence>MNIKDLEYFISVAECGSFSRASAILGRPQPALSRHIRDLETLLHVKLLYRNGRGVVMTDAGRCLKQLGTDIIRKIHEAHDKVHAYSGGCVTSAVIGMPASVSSTLALPLTRSLQVAYENLKFRFIDAYNGDLLQWLNSGMLDIALLYDTQVSASPNMESLLSQNLCLIEGTAGGQGRAECGYDSIQARALQDIPLILPSKRHGLRQIVEGWTAKHDIKLNVQLDCDSYTSLLQLVSSNIGATILPASCLRREIMAGQFSARLIVAPYLFRTISLATSPNKPVNSLLVNHVKEQIDSLSDEFRWPFTRDMSHASAFSTPVRIPDVHFNEMLSQV</sequence>
<keyword evidence="7" id="KW-1185">Reference proteome</keyword>
<dbReference type="PANTHER" id="PTHR30293">
    <property type="entry name" value="TRANSCRIPTIONAL REGULATORY PROTEIN NAC-RELATED"/>
    <property type="match status" value="1"/>
</dbReference>
<evidence type="ECO:0000313" key="6">
    <source>
        <dbReference type="EMBL" id="QIP36560.1"/>
    </source>
</evidence>
<dbReference type="Proteomes" id="UP000502533">
    <property type="component" value="Chromosome"/>
</dbReference>
<evidence type="ECO:0000256" key="1">
    <source>
        <dbReference type="ARBA" id="ARBA00009437"/>
    </source>
</evidence>
<gene>
    <name evidence="6" type="ORF">GWK63_14760</name>
</gene>
<accession>A0A181C5M8</accession>
<name>A0A181C5M8_9PROT</name>
<dbReference type="Pfam" id="PF00126">
    <property type="entry name" value="HTH_1"/>
    <property type="match status" value="1"/>
</dbReference>
<dbReference type="AlphaFoldDB" id="A0A181C5M8"/>
<dbReference type="EMBL" id="CP050139">
    <property type="protein sequence ID" value="QIP36560.1"/>
    <property type="molecule type" value="Genomic_DNA"/>
</dbReference>
<dbReference type="InterPro" id="IPR005119">
    <property type="entry name" value="LysR_subst-bd"/>
</dbReference>
<evidence type="ECO:0000256" key="3">
    <source>
        <dbReference type="ARBA" id="ARBA00023125"/>
    </source>
</evidence>
<dbReference type="InterPro" id="IPR036388">
    <property type="entry name" value="WH-like_DNA-bd_sf"/>
</dbReference>
<proteinExistence type="inferred from homology"/>
<dbReference type="SUPFAM" id="SSF46785">
    <property type="entry name" value="Winged helix' DNA-binding domain"/>
    <property type="match status" value="1"/>
</dbReference>
<dbReference type="InterPro" id="IPR036390">
    <property type="entry name" value="WH_DNA-bd_sf"/>
</dbReference>
<comment type="similarity">
    <text evidence="1">Belongs to the LysR transcriptional regulatory family.</text>
</comment>
<organism evidence="6 7">
    <name type="scientific">Komagataeibacter rhaeticus</name>
    <dbReference type="NCBI Taxonomy" id="215221"/>
    <lineage>
        <taxon>Bacteria</taxon>
        <taxon>Pseudomonadati</taxon>
        <taxon>Pseudomonadota</taxon>
        <taxon>Alphaproteobacteria</taxon>
        <taxon>Acetobacterales</taxon>
        <taxon>Acetobacteraceae</taxon>
        <taxon>Komagataeibacter</taxon>
    </lineage>
</organism>
<protein>
    <submittedName>
        <fullName evidence="6">LysR family transcriptional regulator</fullName>
    </submittedName>
</protein>
<dbReference type="InterPro" id="IPR000847">
    <property type="entry name" value="LysR_HTH_N"/>
</dbReference>
<evidence type="ECO:0000313" key="7">
    <source>
        <dbReference type="Proteomes" id="UP000502533"/>
    </source>
</evidence>
<dbReference type="GO" id="GO:2000142">
    <property type="term" value="P:regulation of DNA-templated transcription initiation"/>
    <property type="evidence" value="ECO:0007669"/>
    <property type="project" value="TreeGrafter"/>
</dbReference>
<dbReference type="Gene3D" id="1.10.10.10">
    <property type="entry name" value="Winged helix-like DNA-binding domain superfamily/Winged helix DNA-binding domain"/>
    <property type="match status" value="1"/>
</dbReference>
<keyword evidence="2" id="KW-0805">Transcription regulation</keyword>
<dbReference type="PANTHER" id="PTHR30293:SF0">
    <property type="entry name" value="NITROGEN ASSIMILATION REGULATORY PROTEIN NAC"/>
    <property type="match status" value="1"/>
</dbReference>
<keyword evidence="5" id="KW-0804">Transcription</keyword>
<dbReference type="Gene3D" id="3.40.190.290">
    <property type="match status" value="1"/>
</dbReference>
<dbReference type="Pfam" id="PF03466">
    <property type="entry name" value="LysR_substrate"/>
    <property type="match status" value="1"/>
</dbReference>
<dbReference type="RefSeq" id="WP_007398743.1">
    <property type="nucleotide sequence ID" value="NZ_CP050139.1"/>
</dbReference>
<dbReference type="FunFam" id="1.10.10.10:FF:000001">
    <property type="entry name" value="LysR family transcriptional regulator"/>
    <property type="match status" value="1"/>
</dbReference>
<keyword evidence="3" id="KW-0238">DNA-binding</keyword>
<keyword evidence="4" id="KW-0010">Activator</keyword>
<dbReference type="GO" id="GO:0003677">
    <property type="term" value="F:DNA binding"/>
    <property type="evidence" value="ECO:0007669"/>
    <property type="project" value="UniProtKB-KW"/>
</dbReference>
<evidence type="ECO:0000256" key="2">
    <source>
        <dbReference type="ARBA" id="ARBA00023015"/>
    </source>
</evidence>
<evidence type="ECO:0000256" key="5">
    <source>
        <dbReference type="ARBA" id="ARBA00023163"/>
    </source>
</evidence>